<protein>
    <submittedName>
        <fullName evidence="2">Helix-turn-helix transcriptional regulator</fullName>
    </submittedName>
</protein>
<dbReference type="SUPFAM" id="SSF47413">
    <property type="entry name" value="lambda repressor-like DNA-binding domains"/>
    <property type="match status" value="1"/>
</dbReference>
<proteinExistence type="predicted"/>
<dbReference type="Proteomes" id="UP000541109">
    <property type="component" value="Unassembled WGS sequence"/>
</dbReference>
<dbReference type="SMART" id="SM00530">
    <property type="entry name" value="HTH_XRE"/>
    <property type="match status" value="1"/>
</dbReference>
<evidence type="ECO:0000313" key="3">
    <source>
        <dbReference type="Proteomes" id="UP000541109"/>
    </source>
</evidence>
<dbReference type="Gene3D" id="2.10.109.10">
    <property type="entry name" value="Umud Fragment, subunit A"/>
    <property type="match status" value="1"/>
</dbReference>
<name>A0A839AH40_9HYPH</name>
<dbReference type="CDD" id="cd06529">
    <property type="entry name" value="S24_LexA-like"/>
    <property type="match status" value="1"/>
</dbReference>
<accession>A0A839AH40</accession>
<dbReference type="RefSeq" id="WP_182166274.1">
    <property type="nucleotide sequence ID" value="NZ_JACFXV010000059.1"/>
</dbReference>
<dbReference type="EMBL" id="JACFXV010000059">
    <property type="protein sequence ID" value="MBA5778222.1"/>
    <property type="molecule type" value="Genomic_DNA"/>
</dbReference>
<dbReference type="InterPro" id="IPR039418">
    <property type="entry name" value="LexA-like"/>
</dbReference>
<dbReference type="AlphaFoldDB" id="A0A839AH40"/>
<evidence type="ECO:0000259" key="1">
    <source>
        <dbReference type="SMART" id="SM00530"/>
    </source>
</evidence>
<dbReference type="SUPFAM" id="SSF51306">
    <property type="entry name" value="LexA/Signal peptidase"/>
    <property type="match status" value="1"/>
</dbReference>
<keyword evidence="3" id="KW-1185">Reference proteome</keyword>
<dbReference type="InterPro" id="IPR036286">
    <property type="entry name" value="LexA/Signal_pep-like_sf"/>
</dbReference>
<feature type="domain" description="HTH cro/C1-type" evidence="1">
    <location>
        <begin position="37"/>
        <end position="92"/>
    </location>
</feature>
<sequence length="269" mass="30131">MQDYANNYADNAICIIHSQDQTHKKICKLDEMDQHERLIAARKAAGFATASEAARALDVREPTYLSHENGTRGYGRQADRYARRFGVNVEWLLYGRGKGPDGTLHAAHAMEPQPLPQPAMQPSERPPYDGAFSRDVPVIGTAAGSIIRKDFEGMLIEEPIEYVRRPPALTSARDLYAVYVTGESMEPEHGPGVLRFVHPHRQPLIGDTVIAVTRAHDDDPGQAYIKRLKKRTAEHLVLEQHTPHAFIEIPLKYVISLHKVLTTNELFGV</sequence>
<comment type="caution">
    <text evidence="2">The sequence shown here is derived from an EMBL/GenBank/DDBJ whole genome shotgun (WGS) entry which is preliminary data.</text>
</comment>
<organism evidence="2 3">
    <name type="scientific">Stappia albiluteola</name>
    <dbReference type="NCBI Taxonomy" id="2758565"/>
    <lineage>
        <taxon>Bacteria</taxon>
        <taxon>Pseudomonadati</taxon>
        <taxon>Pseudomonadota</taxon>
        <taxon>Alphaproteobacteria</taxon>
        <taxon>Hyphomicrobiales</taxon>
        <taxon>Stappiaceae</taxon>
        <taxon>Stappia</taxon>
    </lineage>
</organism>
<dbReference type="InterPro" id="IPR001387">
    <property type="entry name" value="Cro/C1-type_HTH"/>
</dbReference>
<dbReference type="CDD" id="cd00093">
    <property type="entry name" value="HTH_XRE"/>
    <property type="match status" value="1"/>
</dbReference>
<dbReference type="GO" id="GO:0003677">
    <property type="term" value="F:DNA binding"/>
    <property type="evidence" value="ECO:0007669"/>
    <property type="project" value="InterPro"/>
</dbReference>
<dbReference type="Gene3D" id="1.10.260.40">
    <property type="entry name" value="lambda repressor-like DNA-binding domains"/>
    <property type="match status" value="1"/>
</dbReference>
<dbReference type="Pfam" id="PF00717">
    <property type="entry name" value="Peptidase_S24"/>
    <property type="match status" value="1"/>
</dbReference>
<gene>
    <name evidence="2" type="ORF">H2509_13925</name>
</gene>
<evidence type="ECO:0000313" key="2">
    <source>
        <dbReference type="EMBL" id="MBA5778222.1"/>
    </source>
</evidence>
<dbReference type="InterPro" id="IPR010982">
    <property type="entry name" value="Lambda_DNA-bd_dom_sf"/>
</dbReference>
<dbReference type="InterPro" id="IPR015927">
    <property type="entry name" value="Peptidase_S24_S26A/B/C"/>
</dbReference>
<reference evidence="2 3" key="1">
    <citation type="submission" date="2020-07" db="EMBL/GenBank/DDBJ databases">
        <title>Stappia sp., F7233, whole genome shotgun sequencing project.</title>
        <authorList>
            <person name="Jiang S."/>
            <person name="Liu Z.W."/>
            <person name="Du Z.J."/>
        </authorList>
    </citation>
    <scope>NUCLEOTIDE SEQUENCE [LARGE SCALE GENOMIC DNA]</scope>
    <source>
        <strain evidence="2 3">F7233</strain>
    </source>
</reference>